<evidence type="ECO:0000256" key="7">
    <source>
        <dbReference type="RuleBase" id="RU364072"/>
    </source>
</evidence>
<dbReference type="PROSITE" id="PS50968">
    <property type="entry name" value="BIOTINYL_LIPOYL"/>
    <property type="match status" value="1"/>
</dbReference>
<protein>
    <recommendedName>
        <fullName evidence="7">Biotin carboxyl carrier protein of acetyl-CoA carboxylase</fullName>
    </recommendedName>
</protein>
<dbReference type="PANTHER" id="PTHR47597">
    <property type="entry name" value="IS A MEMBER OF THE PF|00364 BIOTIN-REQUIRING ENZYMES FAMILY-RELATED"/>
    <property type="match status" value="1"/>
</dbReference>
<proteinExistence type="predicted"/>
<keyword evidence="5 7" id="KW-0275">Fatty acid biosynthesis</keyword>
<evidence type="ECO:0000256" key="8">
    <source>
        <dbReference type="SAM" id="MobiDB-lite"/>
    </source>
</evidence>
<dbReference type="EMBL" id="JALKFT010000012">
    <property type="protein sequence ID" value="MCK9876814.1"/>
    <property type="molecule type" value="Genomic_DNA"/>
</dbReference>
<keyword evidence="6 7" id="KW-0092">Biotin</keyword>
<dbReference type="Proteomes" id="UP001201873">
    <property type="component" value="Unassembled WGS sequence"/>
</dbReference>
<dbReference type="RefSeq" id="WP_248825114.1">
    <property type="nucleotide sequence ID" value="NZ_JALKFT010000012.1"/>
</dbReference>
<evidence type="ECO:0000256" key="3">
    <source>
        <dbReference type="ARBA" id="ARBA00022832"/>
    </source>
</evidence>
<evidence type="ECO:0000256" key="5">
    <source>
        <dbReference type="ARBA" id="ARBA00023160"/>
    </source>
</evidence>
<evidence type="ECO:0000313" key="10">
    <source>
        <dbReference type="EMBL" id="MCK9876814.1"/>
    </source>
</evidence>
<feature type="domain" description="Lipoyl-binding" evidence="9">
    <location>
        <begin position="165"/>
        <end position="241"/>
    </location>
</feature>
<evidence type="ECO:0000313" key="11">
    <source>
        <dbReference type="Proteomes" id="UP001201873"/>
    </source>
</evidence>
<name>A0ABT0JZ33_9ACTN</name>
<comment type="caution">
    <text evidence="10">The sequence shown here is derived from an EMBL/GenBank/DDBJ whole genome shotgun (WGS) entry which is preliminary data.</text>
</comment>
<evidence type="ECO:0000259" key="9">
    <source>
        <dbReference type="PROSITE" id="PS50968"/>
    </source>
</evidence>
<dbReference type="InterPro" id="IPR000089">
    <property type="entry name" value="Biotin_lipoyl"/>
</dbReference>
<dbReference type="CDD" id="cd06850">
    <property type="entry name" value="biotinyl_domain"/>
    <property type="match status" value="1"/>
</dbReference>
<evidence type="ECO:0000256" key="6">
    <source>
        <dbReference type="ARBA" id="ARBA00023267"/>
    </source>
</evidence>
<dbReference type="PROSITE" id="PS00188">
    <property type="entry name" value="BIOTIN"/>
    <property type="match status" value="1"/>
</dbReference>
<organism evidence="10 11">
    <name type="scientific">Frankia umida</name>
    <dbReference type="NCBI Taxonomy" id="573489"/>
    <lineage>
        <taxon>Bacteria</taxon>
        <taxon>Bacillati</taxon>
        <taxon>Actinomycetota</taxon>
        <taxon>Actinomycetes</taxon>
        <taxon>Frankiales</taxon>
        <taxon>Frankiaceae</taxon>
        <taxon>Frankia</taxon>
    </lineage>
</organism>
<accession>A0ABT0JZ33</accession>
<dbReference type="InterPro" id="IPR011053">
    <property type="entry name" value="Single_hybrid_motif"/>
</dbReference>
<keyword evidence="4 7" id="KW-0443">Lipid metabolism</keyword>
<keyword evidence="2 7" id="KW-0444">Lipid biosynthesis</keyword>
<comment type="pathway">
    <text evidence="1 7">Lipid metabolism; fatty acid biosynthesis.</text>
</comment>
<comment type="function">
    <text evidence="7">This protein is a component of the acetyl coenzyme A carboxylase complex; first, biotin carboxylase catalyzes the carboxylation of the carrier protein and then the transcarboxylase transfers the carboxyl group to form malonyl-CoA.</text>
</comment>
<keyword evidence="3 7" id="KW-0276">Fatty acid metabolism</keyword>
<dbReference type="Gene3D" id="2.40.50.100">
    <property type="match status" value="1"/>
</dbReference>
<evidence type="ECO:0000256" key="2">
    <source>
        <dbReference type="ARBA" id="ARBA00022516"/>
    </source>
</evidence>
<feature type="region of interest" description="Disordered" evidence="8">
    <location>
        <begin position="1"/>
        <end position="22"/>
    </location>
</feature>
<keyword evidence="11" id="KW-1185">Reference proteome</keyword>
<dbReference type="InterPro" id="IPR001249">
    <property type="entry name" value="AcCoA_biotinCC"/>
</dbReference>
<dbReference type="PRINTS" id="PR01071">
    <property type="entry name" value="ACOABIOTINCC"/>
</dbReference>
<dbReference type="InterPro" id="IPR053217">
    <property type="entry name" value="ACC_Biotin_Carrier"/>
</dbReference>
<evidence type="ECO:0000256" key="4">
    <source>
        <dbReference type="ARBA" id="ARBA00023098"/>
    </source>
</evidence>
<dbReference type="InterPro" id="IPR001882">
    <property type="entry name" value="Biotin_BS"/>
</dbReference>
<gene>
    <name evidence="10" type="ORF">MXD59_13665</name>
</gene>
<sequence>MTIDQATQPVRGGDADDENRVSHLGGGALPAVDAVVGLLGAHLLDLAARAPYAPSLVRACAGDVSVEIGWAPTAAGPAPANPAAARTRWSAAPSALTSGPAALTSTLSGAADVPGGAGALPNGNGATGAVNGTASAQGVAVNGAGGTLNGTGGTAAATVTDEPGTFTIGSPSVGMFYRSPEPGKPPFVAEGDIVRAGQQVGIVEAMKLMIPIEADRGGRVVRVLVEDASAIEHDQPLLVLAPVAGAGATDGNG</sequence>
<dbReference type="SUPFAM" id="SSF51230">
    <property type="entry name" value="Single hybrid motif"/>
    <property type="match status" value="1"/>
</dbReference>
<dbReference type="Pfam" id="PF00364">
    <property type="entry name" value="Biotin_lipoyl"/>
    <property type="match status" value="1"/>
</dbReference>
<dbReference type="PANTHER" id="PTHR47597:SF1">
    <property type="entry name" value="IS A MEMBER OF THE PF|00364 BIOTIN-REQUIRING ENZYMES FAMILY-RELATED"/>
    <property type="match status" value="1"/>
</dbReference>
<reference evidence="10 11" key="1">
    <citation type="submission" date="2022-04" db="EMBL/GenBank/DDBJ databases">
        <title>Genome diversity in the genus Frankia.</title>
        <authorList>
            <person name="Carlos-Shanley C."/>
            <person name="Hahn D."/>
        </authorList>
    </citation>
    <scope>NUCLEOTIDE SEQUENCE [LARGE SCALE GENOMIC DNA]</scope>
    <source>
        <strain evidence="10 11">Ag45/Mut15</strain>
    </source>
</reference>
<evidence type="ECO:0000256" key="1">
    <source>
        <dbReference type="ARBA" id="ARBA00005194"/>
    </source>
</evidence>